<dbReference type="PIR" id="S61077">
    <property type="entry name" value="S61077"/>
</dbReference>
<feature type="non-terminal residue" evidence="3">
    <location>
        <position position="101"/>
    </location>
</feature>
<feature type="non-terminal residue" evidence="3">
    <location>
        <position position="1"/>
    </location>
</feature>
<protein>
    <submittedName>
        <fullName evidence="3">Emml protein</fullName>
    </submittedName>
</protein>
<reference evidence="3" key="2">
    <citation type="journal article" date="1994" name="Mol. Microbiol.">
        <title>Non-congruent relationships between variation in emm gene sequences and the population genetic structure of group A streptococci.</title>
        <authorList>
            <person name="Whatmore A.M."/>
            <person name="Kapur V."/>
            <person name="Sullivan D.J."/>
            <person name="Musser J.M."/>
            <person name="Kehoe M.A."/>
        </authorList>
    </citation>
    <scope>NUCLEOTIDE SEQUENCE</scope>
    <source>
        <strain evidence="3">M type 29</strain>
    </source>
</reference>
<proteinExistence type="predicted"/>
<reference evidence="3" key="3">
    <citation type="submission" date="1994-07" db="EMBL/GenBank/DDBJ databases">
        <authorList>
            <person name="Whatmore A. M."/>
        </authorList>
    </citation>
    <scope>NUCLEOTIDE SEQUENCE</scope>
    <source>
        <strain evidence="3">M type 29</strain>
    </source>
</reference>
<organism evidence="3">
    <name type="scientific">Streptococcus pyogenes</name>
    <dbReference type="NCBI Taxonomy" id="1314"/>
    <lineage>
        <taxon>Bacteria</taxon>
        <taxon>Bacillati</taxon>
        <taxon>Bacillota</taxon>
        <taxon>Bacilli</taxon>
        <taxon>Lactobacillales</taxon>
        <taxon>Streptococcaceae</taxon>
        <taxon>Streptococcus</taxon>
    </lineage>
</organism>
<keyword evidence="1" id="KW-0732">Signal</keyword>
<accession>Q54549</accession>
<dbReference type="NCBIfam" id="TIGR01168">
    <property type="entry name" value="YSIRK_signal"/>
    <property type="match status" value="1"/>
</dbReference>
<dbReference type="InterPro" id="IPR005877">
    <property type="entry name" value="YSIRK_signal_dom"/>
</dbReference>
<dbReference type="AlphaFoldDB" id="Q54549"/>
<gene>
    <name evidence="3" type="primary">emml</name>
</gene>
<feature type="coiled-coil region" evidence="2">
    <location>
        <begin position="41"/>
        <end position="89"/>
    </location>
</feature>
<evidence type="ECO:0000313" key="3">
    <source>
        <dbReference type="EMBL" id="AAA99562.1"/>
    </source>
</evidence>
<name>Q54549_STRPY</name>
<evidence type="ECO:0000256" key="2">
    <source>
        <dbReference type="SAM" id="Coils"/>
    </source>
</evidence>
<sequence>LRKLKKGTASVAVALSVIGAGLVVNTNEVSAKVYITRGMTKEDVEKIANNLDIENHGLKQQNEQLLLINKVLKNRINSYLLRNKVLKNRINSYLLRDKVLK</sequence>
<dbReference type="EMBL" id="U11946">
    <property type="protein sequence ID" value="AAA99562.1"/>
    <property type="molecule type" value="Genomic_DNA"/>
</dbReference>
<evidence type="ECO:0000256" key="1">
    <source>
        <dbReference type="ARBA" id="ARBA00022729"/>
    </source>
</evidence>
<reference evidence="3" key="1">
    <citation type="thesis" date="1993" institute="Microbiology" country="University of Newcastle Upon Tyne">
        <title>Sequence Analysis of the Emm-Like Gene Family of Streptococcus Pyogenes.</title>
        <authorList>
            <person name="Whatmore A.M."/>
        </authorList>
    </citation>
    <scope>NUCLEOTIDE SEQUENCE</scope>
    <source>
        <strain evidence="3">M type 29</strain>
    </source>
</reference>
<keyword evidence="2" id="KW-0175">Coiled coil</keyword>